<evidence type="ECO:0000256" key="5">
    <source>
        <dbReference type="ARBA" id="ARBA00022771"/>
    </source>
</evidence>
<dbReference type="GO" id="GO:0070914">
    <property type="term" value="P:UV-damage excision repair"/>
    <property type="evidence" value="ECO:0007669"/>
    <property type="project" value="TreeGrafter"/>
</dbReference>
<dbReference type="InterPro" id="IPR000465">
    <property type="entry name" value="XPA/RAD14"/>
</dbReference>
<evidence type="ECO:0000256" key="9">
    <source>
        <dbReference type="ARBA" id="ARBA00023242"/>
    </source>
</evidence>
<dbReference type="Pfam" id="PF01286">
    <property type="entry name" value="XPA_N"/>
    <property type="match status" value="1"/>
</dbReference>
<dbReference type="GO" id="GO:0008270">
    <property type="term" value="F:zinc ion binding"/>
    <property type="evidence" value="ECO:0007669"/>
    <property type="project" value="UniProtKB-KW"/>
</dbReference>
<evidence type="ECO:0000313" key="12">
    <source>
        <dbReference type="Proteomes" id="UP000046392"/>
    </source>
</evidence>
<keyword evidence="6" id="KW-0862">Zinc</keyword>
<dbReference type="GO" id="GO:0003684">
    <property type="term" value="F:damaged DNA binding"/>
    <property type="evidence" value="ECO:0007669"/>
    <property type="project" value="InterPro"/>
</dbReference>
<evidence type="ECO:0000256" key="8">
    <source>
        <dbReference type="ARBA" id="ARBA00023204"/>
    </source>
</evidence>
<dbReference type="PANTHER" id="PTHR10142">
    <property type="entry name" value="DNA REPAIR PROTEIN COMPLEMENTING XP-A CELLS"/>
    <property type="match status" value="1"/>
</dbReference>
<evidence type="ECO:0000256" key="7">
    <source>
        <dbReference type="ARBA" id="ARBA00023125"/>
    </source>
</evidence>
<keyword evidence="5" id="KW-0863">Zinc-finger</keyword>
<dbReference type="STRING" id="174720.A0A0N5BJU2"/>
<evidence type="ECO:0000313" key="13">
    <source>
        <dbReference type="WBParaSite" id="SPAL_0000621100.1"/>
    </source>
</evidence>
<evidence type="ECO:0000256" key="2">
    <source>
        <dbReference type="ARBA" id="ARBA00005548"/>
    </source>
</evidence>
<keyword evidence="12" id="KW-1185">Reference proteome</keyword>
<dbReference type="Pfam" id="PF05181">
    <property type="entry name" value="XPA_C"/>
    <property type="match status" value="1"/>
</dbReference>
<comment type="similarity">
    <text evidence="2">Belongs to the XPA family.</text>
</comment>
<comment type="subcellular location">
    <subcellularLocation>
        <location evidence="1">Nucleus</location>
    </subcellularLocation>
</comment>
<dbReference type="Proteomes" id="UP000046392">
    <property type="component" value="Unplaced"/>
</dbReference>
<keyword evidence="4" id="KW-0227">DNA damage</keyword>
<reference evidence="13" key="1">
    <citation type="submission" date="2017-02" db="UniProtKB">
        <authorList>
            <consortium name="WormBaseParasite"/>
        </authorList>
    </citation>
    <scope>IDENTIFICATION</scope>
</reference>
<name>A0A0N5BJU2_STREA</name>
<dbReference type="PANTHER" id="PTHR10142:SF0">
    <property type="entry name" value="DNA REPAIR PROTEIN COMPLEMENTING XP-A CELLS"/>
    <property type="match status" value="1"/>
</dbReference>
<dbReference type="GO" id="GO:0000110">
    <property type="term" value="C:nucleotide-excision repair factor 1 complex"/>
    <property type="evidence" value="ECO:0007669"/>
    <property type="project" value="TreeGrafter"/>
</dbReference>
<keyword evidence="3" id="KW-0479">Metal-binding</keyword>
<evidence type="ECO:0000256" key="6">
    <source>
        <dbReference type="ARBA" id="ARBA00022833"/>
    </source>
</evidence>
<evidence type="ECO:0000256" key="4">
    <source>
        <dbReference type="ARBA" id="ARBA00022763"/>
    </source>
</evidence>
<feature type="region of interest" description="Disordered" evidence="10">
    <location>
        <begin position="23"/>
        <end position="48"/>
    </location>
</feature>
<keyword evidence="9" id="KW-0539">Nucleus</keyword>
<keyword evidence="7" id="KW-0238">DNA-binding</keyword>
<evidence type="ECO:0000256" key="1">
    <source>
        <dbReference type="ARBA" id="ARBA00004123"/>
    </source>
</evidence>
<dbReference type="InterPro" id="IPR009061">
    <property type="entry name" value="DNA-bd_dom_put_sf"/>
</dbReference>
<accession>A0A0N5BJU2</accession>
<organism evidence="12 13">
    <name type="scientific">Strongyloides papillosus</name>
    <name type="common">Intestinal threadworm</name>
    <dbReference type="NCBI Taxonomy" id="174720"/>
    <lineage>
        <taxon>Eukaryota</taxon>
        <taxon>Metazoa</taxon>
        <taxon>Ecdysozoa</taxon>
        <taxon>Nematoda</taxon>
        <taxon>Chromadorea</taxon>
        <taxon>Rhabditida</taxon>
        <taxon>Tylenchina</taxon>
        <taxon>Panagrolaimomorpha</taxon>
        <taxon>Strongyloidoidea</taxon>
        <taxon>Strongyloididae</taxon>
        <taxon>Strongyloides</taxon>
    </lineage>
</organism>
<evidence type="ECO:0000256" key="10">
    <source>
        <dbReference type="SAM" id="MobiDB-lite"/>
    </source>
</evidence>
<proteinExistence type="inferred from homology"/>
<feature type="domain" description="XPA C-terminal" evidence="11">
    <location>
        <begin position="98"/>
        <end position="148"/>
    </location>
</feature>
<dbReference type="InterPro" id="IPR022652">
    <property type="entry name" value="Znf_XPA_CS"/>
</dbReference>
<sequence>MGKDKGLTDVEKLYLKRQRNWDDAGGFDVSENNEMESRERSRQWKRKRNVEENEIINSKNPPPEHCTRCKKDLILSYLWTSYGIAVCDDCKAEHEGDYKCITKTDAKQIYLLKDADLELRKPPLRFVLKKNPRNPKYGDMALFLECQVEERAYEVHGGFEGLEEARRLAAEKSNKRMLNKVKKEMNKIKKDLKDKEIFNTNYMKLQHQCIYGEESKISEDEYKQICIQCGHIKKYSKF</sequence>
<dbReference type="AlphaFoldDB" id="A0A0N5BJU2"/>
<dbReference type="InterPro" id="IPR037129">
    <property type="entry name" value="XPA_sf"/>
</dbReference>
<dbReference type="GO" id="GO:0000715">
    <property type="term" value="P:nucleotide-excision repair, DNA damage recognition"/>
    <property type="evidence" value="ECO:0007669"/>
    <property type="project" value="TreeGrafter"/>
</dbReference>
<evidence type="ECO:0000259" key="11">
    <source>
        <dbReference type="Pfam" id="PF05181"/>
    </source>
</evidence>
<keyword evidence="8" id="KW-0234">DNA repair</keyword>
<dbReference type="WBParaSite" id="SPAL_0000621100.1">
    <property type="protein sequence ID" value="SPAL_0000621100.1"/>
    <property type="gene ID" value="SPAL_0000621100"/>
</dbReference>
<dbReference type="SUPFAM" id="SSF57716">
    <property type="entry name" value="Glucocorticoid receptor-like (DNA-binding domain)"/>
    <property type="match status" value="1"/>
</dbReference>
<dbReference type="InterPro" id="IPR022656">
    <property type="entry name" value="XPA_C"/>
</dbReference>
<evidence type="ECO:0000256" key="3">
    <source>
        <dbReference type="ARBA" id="ARBA00022723"/>
    </source>
</evidence>
<protein>
    <submittedName>
        <fullName evidence="13">XPA_C domain-containing protein</fullName>
    </submittedName>
</protein>
<dbReference type="SUPFAM" id="SSF46955">
    <property type="entry name" value="Putative DNA-binding domain"/>
    <property type="match status" value="1"/>
</dbReference>
<dbReference type="Gene3D" id="3.90.530.10">
    <property type="entry name" value="XPA C-terminal domain"/>
    <property type="match status" value="1"/>
</dbReference>
<dbReference type="GO" id="GO:0006284">
    <property type="term" value="P:base-excision repair"/>
    <property type="evidence" value="ECO:0007669"/>
    <property type="project" value="TreeGrafter"/>
</dbReference>
<dbReference type="GO" id="GO:1901255">
    <property type="term" value="P:nucleotide-excision repair involved in interstrand cross-link repair"/>
    <property type="evidence" value="ECO:0007669"/>
    <property type="project" value="TreeGrafter"/>
</dbReference>
<dbReference type="NCBIfam" id="TIGR00598">
    <property type="entry name" value="rad14"/>
    <property type="match status" value="1"/>
</dbReference>